<feature type="compositionally biased region" description="Low complexity" evidence="1">
    <location>
        <begin position="304"/>
        <end position="333"/>
    </location>
</feature>
<feature type="region of interest" description="Disordered" evidence="1">
    <location>
        <begin position="246"/>
        <end position="266"/>
    </location>
</feature>
<evidence type="ECO:0000313" key="2">
    <source>
        <dbReference type="EMBL" id="JAB56167.1"/>
    </source>
</evidence>
<feature type="compositionally biased region" description="Basic and acidic residues" evidence="1">
    <location>
        <begin position="661"/>
        <end position="670"/>
    </location>
</feature>
<feature type="compositionally biased region" description="Polar residues" evidence="1">
    <location>
        <begin position="606"/>
        <end position="620"/>
    </location>
</feature>
<feature type="region of interest" description="Disordered" evidence="1">
    <location>
        <begin position="199"/>
        <end position="226"/>
    </location>
</feature>
<dbReference type="EMBL" id="GANO01003704">
    <property type="protein sequence ID" value="JAB56167.1"/>
    <property type="molecule type" value="mRNA"/>
</dbReference>
<sequence>MENISLTTLLDIKIDTRERKQELLHLKTWTKYYVKIEAVKCFPCFIKISLLKNQNDDEAYFITRINTVGIDVQFAASRTKPFSYGIFWKNNRKRCCAYLAFETQKSCEKHCTWLKKSIKLLEIYRQEILLTKRTSRLMMEMEEVANSSGLYENLSNTQNIKDLKDRLGPLPDIPNADLNWSRRVSGVSGIYEEISFSNKQPPQNQQLQNNHHKQKSQPSKPQSRCSVASGIYEEMHLTPEIKFKFHENDDSEIPPPLPPRTNSISNSDYEMQRSFTNPESDYFAKKKHWSIFDAMFGRKKRTNSQQESISSSSPRSRLQSITSSSSASSTVQTSAQKAKNKFVKFSTSNLSYNKRNSFSSPDLGNLNIYYDNDELTSGYVSSEFLDTFDDKEIISSAAKTNTDDDDDRFEMQLNSLNISQQIKTNNFNVSHNSSKINLVGFGHDETTITILDDLDEGKGVDSPEKADDINVPTITITKSLPEPIALNLDGYCVMGAKGFNKKEILKIDNKIKNSQKDPPAKTEVNISEDKPKEIIYENLKTDDIRYENIDFVKPEIVNIFDEKIPSYYPNESYYKTPPRRSPEKAPKQISASKKQPQRKSHEKCTTFDSLSSGTYKTLQPHNDDNNIIENDDRKFINHHRIYNSPKPLNRTAKYKNSGKFNENRQEKPKPAQENSKPTDLQPTVTNDHTPESTTKTQQKLYKKNNYTPESLEKIFTKKNDFKFSTISNFRRIDLSPLKLRINNILQRATTTANAQINTPHPLATANINPSAADIPPTSVSKLSTL</sequence>
<feature type="compositionally biased region" description="Low complexity" evidence="1">
    <location>
        <begin position="199"/>
        <end position="209"/>
    </location>
</feature>
<feature type="region of interest" description="Disordered" evidence="1">
    <location>
        <begin position="570"/>
        <end position="698"/>
    </location>
</feature>
<dbReference type="AlphaFoldDB" id="U5EFW8"/>
<protein>
    <submittedName>
        <fullName evidence="2">Putative scrambled</fullName>
    </submittedName>
</protein>
<feature type="compositionally biased region" description="Polar residues" evidence="1">
    <location>
        <begin position="672"/>
        <end position="698"/>
    </location>
</feature>
<name>U5EFW8_9DIPT</name>
<proteinExistence type="evidence at transcript level"/>
<reference evidence="2" key="1">
    <citation type="journal article" date="2014" name="Insect Biochem. Mol. Biol.">
        <title>An insight into the sialome of the frog biting fly, Corethrella appendiculata.</title>
        <authorList>
            <person name="Ribeiro J.M.C."/>
            <person name="Chagas A.C."/>
            <person name="Pham V.M."/>
            <person name="Lounibos L.P."/>
            <person name="Calvo E."/>
        </authorList>
    </citation>
    <scope>NUCLEOTIDE SEQUENCE</scope>
    <source>
        <tissue evidence="2">Salivary glands</tissue>
    </source>
</reference>
<evidence type="ECO:0000256" key="1">
    <source>
        <dbReference type="SAM" id="MobiDB-lite"/>
    </source>
</evidence>
<organism evidence="2">
    <name type="scientific">Corethrella appendiculata</name>
    <dbReference type="NCBI Taxonomy" id="1370023"/>
    <lineage>
        <taxon>Eukaryota</taxon>
        <taxon>Metazoa</taxon>
        <taxon>Ecdysozoa</taxon>
        <taxon>Arthropoda</taxon>
        <taxon>Hexapoda</taxon>
        <taxon>Insecta</taxon>
        <taxon>Pterygota</taxon>
        <taxon>Neoptera</taxon>
        <taxon>Endopterygota</taxon>
        <taxon>Diptera</taxon>
        <taxon>Nematocera</taxon>
        <taxon>Culicoidea</taxon>
        <taxon>Chaoboridae</taxon>
        <taxon>Corethrella</taxon>
    </lineage>
</organism>
<feature type="region of interest" description="Disordered" evidence="1">
    <location>
        <begin position="300"/>
        <end position="333"/>
    </location>
</feature>
<accession>U5EFW8</accession>